<comment type="catalytic activity">
    <reaction evidence="4 5">
        <text>uridine(38/39/40) in tRNA = pseudouridine(38/39/40) in tRNA</text>
        <dbReference type="Rhea" id="RHEA:22376"/>
        <dbReference type="Rhea" id="RHEA-COMP:10085"/>
        <dbReference type="Rhea" id="RHEA-COMP:10087"/>
        <dbReference type="ChEBI" id="CHEBI:65314"/>
        <dbReference type="ChEBI" id="CHEBI:65315"/>
        <dbReference type="EC" id="5.4.99.12"/>
    </reaction>
</comment>
<dbReference type="Proteomes" id="UP001597180">
    <property type="component" value="Unassembled WGS sequence"/>
</dbReference>
<organism evidence="7 8">
    <name type="scientific">Paenibacillus vulneris</name>
    <dbReference type="NCBI Taxonomy" id="1133364"/>
    <lineage>
        <taxon>Bacteria</taxon>
        <taxon>Bacillati</taxon>
        <taxon>Bacillota</taxon>
        <taxon>Bacilli</taxon>
        <taxon>Bacillales</taxon>
        <taxon>Paenibacillaceae</taxon>
        <taxon>Paenibacillus</taxon>
    </lineage>
</organism>
<dbReference type="Pfam" id="PF01416">
    <property type="entry name" value="PseudoU_synth_1"/>
    <property type="match status" value="2"/>
</dbReference>
<comment type="subunit">
    <text evidence="4">Homodimer.</text>
</comment>
<evidence type="ECO:0000256" key="1">
    <source>
        <dbReference type="ARBA" id="ARBA00009375"/>
    </source>
</evidence>
<dbReference type="InterPro" id="IPR020095">
    <property type="entry name" value="PsdUridine_synth_TruA_C"/>
</dbReference>
<dbReference type="InterPro" id="IPR001406">
    <property type="entry name" value="PsdUridine_synth_TruA"/>
</dbReference>
<feature type="binding site" evidence="4">
    <location>
        <position position="110"/>
    </location>
    <ligand>
        <name>substrate</name>
    </ligand>
</feature>
<name>A0ABW3USV7_9BACL</name>
<dbReference type="CDD" id="cd02570">
    <property type="entry name" value="PseudoU_synth_EcTruA"/>
    <property type="match status" value="1"/>
</dbReference>
<comment type="caution">
    <text evidence="4">Lacks conserved residue(s) required for the propagation of feature annotation.</text>
</comment>
<dbReference type="InterPro" id="IPR020103">
    <property type="entry name" value="PsdUridine_synth_cat_dom_sf"/>
</dbReference>
<dbReference type="HAMAP" id="MF_00171">
    <property type="entry name" value="TruA"/>
    <property type="match status" value="1"/>
</dbReference>
<dbReference type="EC" id="5.4.99.12" evidence="4"/>
<comment type="caution">
    <text evidence="7">The sequence shown here is derived from an EMBL/GenBank/DDBJ whole genome shotgun (WGS) entry which is preliminary data.</text>
</comment>
<evidence type="ECO:0000256" key="3">
    <source>
        <dbReference type="ARBA" id="ARBA00023235"/>
    </source>
</evidence>
<feature type="domain" description="Pseudouridine synthase I TruA alpha/beta" evidence="6">
    <location>
        <begin position="8"/>
        <end position="101"/>
    </location>
</feature>
<dbReference type="EMBL" id="JBHTLU010000040">
    <property type="protein sequence ID" value="MFD1224007.1"/>
    <property type="molecule type" value="Genomic_DNA"/>
</dbReference>
<dbReference type="SUPFAM" id="SSF55120">
    <property type="entry name" value="Pseudouridine synthase"/>
    <property type="match status" value="1"/>
</dbReference>
<sequence>MRNICMTVSYDGTAYNGFQTQPSLNTIQDVLEQAVHSLTGEKVKLTSSGRTDAGVHARGQVINFYTESKIPIERWCMALNTRLPDDIVVSGAREVDLSFHATRSAVQKTYRYSIRCGRHPDLFKRHMEFYHPTALNTDAMAEGLKWLIGTHDFTSFCSVRSTKLSHVRTLFDARLECEPVDPQLQSFTIHIYLTGNGFLYNMVRIVAGTLIQVGEGKRSSESIRDILEARNRAKAGPTAVPHGLMLWEVLYNLDTIIT</sequence>
<evidence type="ECO:0000313" key="7">
    <source>
        <dbReference type="EMBL" id="MFD1224007.1"/>
    </source>
</evidence>
<dbReference type="PANTHER" id="PTHR11142:SF0">
    <property type="entry name" value="TRNA PSEUDOURIDINE SYNTHASE-LIKE 1"/>
    <property type="match status" value="1"/>
</dbReference>
<comment type="function">
    <text evidence="4">Formation of pseudouridine at positions 38, 39 and 40 in the anticodon stem and loop of transfer RNAs.</text>
</comment>
<proteinExistence type="inferred from homology"/>
<evidence type="ECO:0000313" key="8">
    <source>
        <dbReference type="Proteomes" id="UP001597180"/>
    </source>
</evidence>
<accession>A0ABW3USV7</accession>
<dbReference type="Gene3D" id="3.30.70.660">
    <property type="entry name" value="Pseudouridine synthase I, catalytic domain, C-terminal subdomain"/>
    <property type="match status" value="1"/>
</dbReference>
<dbReference type="RefSeq" id="WP_345593630.1">
    <property type="nucleotide sequence ID" value="NZ_BAABJG010000046.1"/>
</dbReference>
<dbReference type="InterPro" id="IPR020097">
    <property type="entry name" value="PsdUridine_synth_TruA_a/b_dom"/>
</dbReference>
<dbReference type="PANTHER" id="PTHR11142">
    <property type="entry name" value="PSEUDOURIDYLATE SYNTHASE"/>
    <property type="match status" value="1"/>
</dbReference>
<evidence type="ECO:0000259" key="6">
    <source>
        <dbReference type="Pfam" id="PF01416"/>
    </source>
</evidence>
<comment type="similarity">
    <text evidence="1 4 5">Belongs to the tRNA pseudouridine synthase TruA family.</text>
</comment>
<evidence type="ECO:0000256" key="5">
    <source>
        <dbReference type="RuleBase" id="RU003792"/>
    </source>
</evidence>
<keyword evidence="8" id="KW-1185">Reference proteome</keyword>
<dbReference type="InterPro" id="IPR020094">
    <property type="entry name" value="TruA/RsuA/RluB/E/F_N"/>
</dbReference>
<keyword evidence="2 4" id="KW-0819">tRNA processing</keyword>
<dbReference type="Gene3D" id="3.30.70.580">
    <property type="entry name" value="Pseudouridine synthase I, catalytic domain, N-terminal subdomain"/>
    <property type="match status" value="1"/>
</dbReference>
<dbReference type="GO" id="GO:0160147">
    <property type="term" value="F:tRNA pseudouridine(38-40) synthase activity"/>
    <property type="evidence" value="ECO:0007669"/>
    <property type="project" value="UniProtKB-EC"/>
</dbReference>
<evidence type="ECO:0000256" key="2">
    <source>
        <dbReference type="ARBA" id="ARBA00022694"/>
    </source>
</evidence>
<evidence type="ECO:0000256" key="4">
    <source>
        <dbReference type="HAMAP-Rule" id="MF_00171"/>
    </source>
</evidence>
<dbReference type="NCBIfam" id="TIGR00071">
    <property type="entry name" value="hisT_truA"/>
    <property type="match status" value="1"/>
</dbReference>
<dbReference type="PIRSF" id="PIRSF001430">
    <property type="entry name" value="tRNA_psdUrid_synth"/>
    <property type="match status" value="1"/>
</dbReference>
<protein>
    <recommendedName>
        <fullName evidence="4">tRNA pseudouridine synthase A</fullName>
        <ecNumber evidence="4">5.4.99.12</ecNumber>
    </recommendedName>
    <alternativeName>
        <fullName evidence="4">tRNA pseudouridine(38-40) synthase</fullName>
    </alternativeName>
    <alternativeName>
        <fullName evidence="4">tRNA pseudouridylate synthase I</fullName>
    </alternativeName>
    <alternativeName>
        <fullName evidence="4">tRNA-uridine isomerase I</fullName>
    </alternativeName>
</protein>
<feature type="domain" description="Pseudouridine synthase I TruA alpha/beta" evidence="6">
    <location>
        <begin position="147"/>
        <end position="252"/>
    </location>
</feature>
<keyword evidence="3 4" id="KW-0413">Isomerase</keyword>
<reference evidence="8" key="1">
    <citation type="journal article" date="2019" name="Int. J. Syst. Evol. Microbiol.">
        <title>The Global Catalogue of Microorganisms (GCM) 10K type strain sequencing project: providing services to taxonomists for standard genome sequencing and annotation.</title>
        <authorList>
            <consortium name="The Broad Institute Genomics Platform"/>
            <consortium name="The Broad Institute Genome Sequencing Center for Infectious Disease"/>
            <person name="Wu L."/>
            <person name="Ma J."/>
        </authorList>
    </citation>
    <scope>NUCLEOTIDE SEQUENCE [LARGE SCALE GENOMIC DNA]</scope>
    <source>
        <strain evidence="8">CCUG 53270</strain>
    </source>
</reference>
<gene>
    <name evidence="4 7" type="primary">truA</name>
    <name evidence="7" type="ORF">ACFQ4B_28190</name>
</gene>
<feature type="active site" description="Nucleophile" evidence="4">
    <location>
        <position position="52"/>
    </location>
</feature>